<sequence>MLLVVVVLAGCVFPYHYEWVPEVSGRVVDQHGNRVAGLWVGVVETDSLSKKEQVTASTTTDKEGRFLIPPNTGWGVFFAGQAAYYPSRYRLEVRSGEESLYSSRLVDFEKGISPRHWKGAEITVRLKE</sequence>
<reference evidence="2" key="1">
    <citation type="journal article" date="2019" name="Int. J. Syst. Evol. Microbiol.">
        <title>The Global Catalogue of Microorganisms (GCM) 10K type strain sequencing project: providing services to taxonomists for standard genome sequencing and annotation.</title>
        <authorList>
            <consortium name="The Broad Institute Genomics Platform"/>
            <consortium name="The Broad Institute Genome Sequencing Center for Infectious Disease"/>
            <person name="Wu L."/>
            <person name="Ma J."/>
        </authorList>
    </citation>
    <scope>NUCLEOTIDE SEQUENCE [LARGE SCALE GENOMIC DNA]</scope>
    <source>
        <strain evidence="2">KCTC 42501</strain>
    </source>
</reference>
<dbReference type="RefSeq" id="WP_382172409.1">
    <property type="nucleotide sequence ID" value="NZ_JBHRXX010000002.1"/>
</dbReference>
<proteinExistence type="predicted"/>
<organism evidence="1 2">
    <name type="scientific">Hydrogenophaga luteola</name>
    <dbReference type="NCBI Taxonomy" id="1591122"/>
    <lineage>
        <taxon>Bacteria</taxon>
        <taxon>Pseudomonadati</taxon>
        <taxon>Pseudomonadota</taxon>
        <taxon>Betaproteobacteria</taxon>
        <taxon>Burkholderiales</taxon>
        <taxon>Comamonadaceae</taxon>
        <taxon>Hydrogenophaga</taxon>
    </lineage>
</organism>
<keyword evidence="2" id="KW-1185">Reference proteome</keyword>
<comment type="caution">
    <text evidence="1">The sequence shown here is derived from an EMBL/GenBank/DDBJ whole genome shotgun (WGS) entry which is preliminary data.</text>
</comment>
<evidence type="ECO:0000313" key="1">
    <source>
        <dbReference type="EMBL" id="MFC3683335.1"/>
    </source>
</evidence>
<dbReference type="InterPro" id="IPR008969">
    <property type="entry name" value="CarboxyPept-like_regulatory"/>
</dbReference>
<evidence type="ECO:0000313" key="2">
    <source>
        <dbReference type="Proteomes" id="UP001595729"/>
    </source>
</evidence>
<gene>
    <name evidence="1" type="ORF">ACFOPI_06995</name>
</gene>
<dbReference type="SUPFAM" id="SSF49464">
    <property type="entry name" value="Carboxypeptidase regulatory domain-like"/>
    <property type="match status" value="1"/>
</dbReference>
<name>A0ABV7W1D6_9BURK</name>
<protein>
    <submittedName>
        <fullName evidence="1">Carboxypeptidase-like regulatory domain-containing protein</fullName>
    </submittedName>
</protein>
<dbReference type="EMBL" id="JBHRXX010000002">
    <property type="protein sequence ID" value="MFC3683335.1"/>
    <property type="molecule type" value="Genomic_DNA"/>
</dbReference>
<dbReference type="Proteomes" id="UP001595729">
    <property type="component" value="Unassembled WGS sequence"/>
</dbReference>
<accession>A0ABV7W1D6</accession>